<dbReference type="EMBL" id="JACEEZ010013203">
    <property type="protein sequence ID" value="KAG0720228.1"/>
    <property type="molecule type" value="Genomic_DNA"/>
</dbReference>
<feature type="region of interest" description="Disordered" evidence="1">
    <location>
        <begin position="1"/>
        <end position="33"/>
    </location>
</feature>
<name>A0A8J5CFG0_CHIOP</name>
<organism evidence="3 4">
    <name type="scientific">Chionoecetes opilio</name>
    <name type="common">Atlantic snow crab</name>
    <name type="synonym">Cancer opilio</name>
    <dbReference type="NCBI Taxonomy" id="41210"/>
    <lineage>
        <taxon>Eukaryota</taxon>
        <taxon>Metazoa</taxon>
        <taxon>Ecdysozoa</taxon>
        <taxon>Arthropoda</taxon>
        <taxon>Crustacea</taxon>
        <taxon>Multicrustacea</taxon>
        <taxon>Malacostraca</taxon>
        <taxon>Eumalacostraca</taxon>
        <taxon>Eucarida</taxon>
        <taxon>Decapoda</taxon>
        <taxon>Pleocyemata</taxon>
        <taxon>Brachyura</taxon>
        <taxon>Eubrachyura</taxon>
        <taxon>Majoidea</taxon>
        <taxon>Majidae</taxon>
        <taxon>Chionoecetes</taxon>
    </lineage>
</organism>
<feature type="compositionally biased region" description="Polar residues" evidence="1">
    <location>
        <begin position="1"/>
        <end position="13"/>
    </location>
</feature>
<dbReference type="AlphaFoldDB" id="A0A8J5CFG0"/>
<evidence type="ECO:0000313" key="4">
    <source>
        <dbReference type="Proteomes" id="UP000770661"/>
    </source>
</evidence>
<dbReference type="Proteomes" id="UP000770661">
    <property type="component" value="Unassembled WGS sequence"/>
</dbReference>
<evidence type="ECO:0000313" key="3">
    <source>
        <dbReference type="EMBL" id="KAG0720228.1"/>
    </source>
</evidence>
<reference evidence="3" key="1">
    <citation type="submission" date="2020-07" db="EMBL/GenBank/DDBJ databases">
        <title>The High-quality genome of the commercially important snow crab, Chionoecetes opilio.</title>
        <authorList>
            <person name="Jeong J.-H."/>
            <person name="Ryu S."/>
        </authorList>
    </citation>
    <scope>NUCLEOTIDE SEQUENCE</scope>
    <source>
        <strain evidence="3">MADBK_172401_WGS</strain>
        <tissue evidence="3">Digestive gland</tissue>
    </source>
</reference>
<keyword evidence="4" id="KW-1185">Reference proteome</keyword>
<protein>
    <submittedName>
        <fullName evidence="3">Uncharacterized protein</fullName>
    </submittedName>
</protein>
<evidence type="ECO:0000256" key="2">
    <source>
        <dbReference type="SAM" id="Phobius"/>
    </source>
</evidence>
<gene>
    <name evidence="3" type="ORF">GWK47_006872</name>
</gene>
<sequence length="215" mass="23078">MTWDTSGQSSSDLSPEDKAGTRNKDESSPPVQDCRQHTIAGCLASTGSDLLILLCRLSCLLSLFFSLFLLLRTRFFSSLAAFFLSFSAAGQEGLLILSQEQAADLIAPLAAGVEELRVGLHSFGLTSRRIGGEKAVGVEKLPRVVCCFRECYSRSEARRLVTILPIQMVQVSGQAPNEDGVKSAARVDGNLTSSGLGRLWTSAPANDIHLEDVAC</sequence>
<keyword evidence="2" id="KW-0812">Transmembrane</keyword>
<keyword evidence="2" id="KW-1133">Transmembrane helix</keyword>
<feature type="transmembrane region" description="Helical" evidence="2">
    <location>
        <begin position="50"/>
        <end position="71"/>
    </location>
</feature>
<feature type="compositionally biased region" description="Basic and acidic residues" evidence="1">
    <location>
        <begin position="15"/>
        <end position="27"/>
    </location>
</feature>
<comment type="caution">
    <text evidence="3">The sequence shown here is derived from an EMBL/GenBank/DDBJ whole genome shotgun (WGS) entry which is preliminary data.</text>
</comment>
<accession>A0A8J5CFG0</accession>
<evidence type="ECO:0000256" key="1">
    <source>
        <dbReference type="SAM" id="MobiDB-lite"/>
    </source>
</evidence>
<proteinExistence type="predicted"/>
<keyword evidence="2" id="KW-0472">Membrane</keyword>